<sequence>MARKTVRKTDRWKTKKWYQVVAPEMFGRSVICETFADAPEKLIGRTVSVTVGDMVKDFSKQNTKLHFKITDVSGDTAGTSFTGHQMTNDYIGSLIKRQTSRIDANLEVYTKDGYRMRIKPTCFTTHRAKTSQIEAVRNKVEELIHDRARKLDFEKLIEEAVNGKLSAKVYRSIKAIYPMRRVEILKTEITGTPVGN</sequence>
<comment type="caution">
    <text evidence="1">The sequence shown here is derived from an EMBL/GenBank/DDBJ whole genome shotgun (WGS) entry which is preliminary data.</text>
</comment>
<organism evidence="1 2">
    <name type="scientific">Candidatus Methanogaster sp</name>
    <dbReference type="NCBI Taxonomy" id="3386292"/>
    <lineage>
        <taxon>Archaea</taxon>
        <taxon>Methanobacteriati</taxon>
        <taxon>Methanobacteriota</taxon>
        <taxon>Stenosarchaea group</taxon>
        <taxon>Methanomicrobia</taxon>
        <taxon>Methanosarcinales</taxon>
        <taxon>ANME-2 cluster</taxon>
        <taxon>Candidatus Methanogasteraceae</taxon>
        <taxon>Candidatus Methanogaster</taxon>
    </lineage>
</organism>
<proteinExistence type="predicted"/>
<evidence type="ECO:0000313" key="2">
    <source>
        <dbReference type="Proteomes" id="UP000248329"/>
    </source>
</evidence>
<accession>A0AC61L1A5</accession>
<protein>
    <submittedName>
        <fullName evidence="1">30S ribosomal protein S3ae</fullName>
    </submittedName>
</protein>
<keyword evidence="1" id="KW-0689">Ribosomal protein</keyword>
<name>A0AC61L1A5_9EURY</name>
<evidence type="ECO:0000313" key="1">
    <source>
        <dbReference type="EMBL" id="PXF59603.1"/>
    </source>
</evidence>
<keyword evidence="1" id="KW-0687">Ribonucleoprotein</keyword>
<reference evidence="1" key="1">
    <citation type="submission" date="2018-01" db="EMBL/GenBank/DDBJ databases">
        <authorList>
            <person name="Krukenberg V."/>
        </authorList>
    </citation>
    <scope>NUCLEOTIDE SEQUENCE</scope>
    <source>
        <strain evidence="1">E20ANME2</strain>
    </source>
</reference>
<gene>
    <name evidence="1" type="ORF">C4B59_10970</name>
</gene>
<dbReference type="EMBL" id="PQXF01000023">
    <property type="protein sequence ID" value="PXF59603.1"/>
    <property type="molecule type" value="Genomic_DNA"/>
</dbReference>
<dbReference type="Proteomes" id="UP000248329">
    <property type="component" value="Unassembled WGS sequence"/>
</dbReference>